<keyword evidence="1" id="KW-1133">Transmembrane helix</keyword>
<dbReference type="Proteomes" id="UP000814243">
    <property type="component" value="Unassembled WGS sequence"/>
</dbReference>
<keyword evidence="1" id="KW-0472">Membrane</keyword>
<proteinExistence type="predicted"/>
<sequence length="219" mass="24150">MKQETNYIVLHRGMLLSVEAKAPPGKEFIWANSTSLRLNLLAWAGRCPVTAWELALRPATGGAWQSILTDGEAVSGGAGGGGGVVRGALWRSGLLPALLGGALAALLLALAVVVVGRRRRAASCLRRERSLHQLCQPHPQLYTTEPSKRNGKTMTPPDGESAHPYFSRYYYLSKISKLLKFYGILHWGSQFTFKVNLYDTRRCTVATDQHENLCFMFTM</sequence>
<name>A0A922SGC9_SPOEX</name>
<gene>
    <name evidence="2" type="ORF">HF086_015256</name>
</gene>
<keyword evidence="1" id="KW-0812">Transmembrane</keyword>
<dbReference type="EMBL" id="JACEFF010000519">
    <property type="protein sequence ID" value="KAH9636079.1"/>
    <property type="molecule type" value="Genomic_DNA"/>
</dbReference>
<evidence type="ECO:0000256" key="1">
    <source>
        <dbReference type="SAM" id="Phobius"/>
    </source>
</evidence>
<protein>
    <submittedName>
        <fullName evidence="2">Uncharacterized protein</fullName>
    </submittedName>
</protein>
<feature type="transmembrane region" description="Helical" evidence="1">
    <location>
        <begin position="94"/>
        <end position="116"/>
    </location>
</feature>
<evidence type="ECO:0000313" key="2">
    <source>
        <dbReference type="EMBL" id="KAH9636079.1"/>
    </source>
</evidence>
<reference evidence="2" key="1">
    <citation type="journal article" date="2021" name="G3 (Bethesda)">
        <title>Genome and transcriptome analysis of the beet armyworm Spodoptera exigua reveals targets for pest control. .</title>
        <authorList>
            <person name="Simon S."/>
            <person name="Breeschoten T."/>
            <person name="Jansen H.J."/>
            <person name="Dirks R.P."/>
            <person name="Schranz M.E."/>
            <person name="Ros V.I.D."/>
        </authorList>
    </citation>
    <scope>NUCLEOTIDE SEQUENCE</scope>
    <source>
        <strain evidence="2">TB_SE_WUR_2020</strain>
    </source>
</reference>
<accession>A0A922SGC9</accession>
<comment type="caution">
    <text evidence="2">The sequence shown here is derived from an EMBL/GenBank/DDBJ whole genome shotgun (WGS) entry which is preliminary data.</text>
</comment>
<organism evidence="2 3">
    <name type="scientific">Spodoptera exigua</name>
    <name type="common">Beet armyworm</name>
    <name type="synonym">Noctua fulgens</name>
    <dbReference type="NCBI Taxonomy" id="7107"/>
    <lineage>
        <taxon>Eukaryota</taxon>
        <taxon>Metazoa</taxon>
        <taxon>Ecdysozoa</taxon>
        <taxon>Arthropoda</taxon>
        <taxon>Hexapoda</taxon>
        <taxon>Insecta</taxon>
        <taxon>Pterygota</taxon>
        <taxon>Neoptera</taxon>
        <taxon>Endopterygota</taxon>
        <taxon>Lepidoptera</taxon>
        <taxon>Glossata</taxon>
        <taxon>Ditrysia</taxon>
        <taxon>Noctuoidea</taxon>
        <taxon>Noctuidae</taxon>
        <taxon>Amphipyrinae</taxon>
        <taxon>Spodoptera</taxon>
    </lineage>
</organism>
<dbReference type="AlphaFoldDB" id="A0A922SGC9"/>
<evidence type="ECO:0000313" key="3">
    <source>
        <dbReference type="Proteomes" id="UP000814243"/>
    </source>
</evidence>